<keyword evidence="1" id="KW-0805">Transcription regulation</keyword>
<dbReference type="PROSITE" id="PS50977">
    <property type="entry name" value="HTH_TETR_2"/>
    <property type="match status" value="1"/>
</dbReference>
<gene>
    <name evidence="6" type="ORF">F8566_01865</name>
</gene>
<evidence type="ECO:0000313" key="7">
    <source>
        <dbReference type="Proteomes" id="UP000468735"/>
    </source>
</evidence>
<dbReference type="PANTHER" id="PTHR30055:SF234">
    <property type="entry name" value="HTH-TYPE TRANSCRIPTIONAL REGULATOR BETI"/>
    <property type="match status" value="1"/>
</dbReference>
<feature type="domain" description="HTH tetR-type" evidence="5">
    <location>
        <begin position="22"/>
        <end position="80"/>
    </location>
</feature>
<dbReference type="InterPro" id="IPR036271">
    <property type="entry name" value="Tet_transcr_reg_TetR-rel_C_sf"/>
</dbReference>
<dbReference type="EMBL" id="WBMT01000001">
    <property type="protein sequence ID" value="KAB2352455.1"/>
    <property type="molecule type" value="Genomic_DNA"/>
</dbReference>
<dbReference type="Gene3D" id="1.10.357.10">
    <property type="entry name" value="Tetracycline Repressor, domain 2"/>
    <property type="match status" value="1"/>
</dbReference>
<dbReference type="SUPFAM" id="SSF46689">
    <property type="entry name" value="Homeodomain-like"/>
    <property type="match status" value="1"/>
</dbReference>
<dbReference type="InterPro" id="IPR050109">
    <property type="entry name" value="HTH-type_TetR-like_transc_reg"/>
</dbReference>
<dbReference type="SUPFAM" id="SSF48498">
    <property type="entry name" value="Tetracyclin repressor-like, C-terminal domain"/>
    <property type="match status" value="1"/>
</dbReference>
<name>A0A6H9Z9U1_9ACTN</name>
<evidence type="ECO:0000313" key="6">
    <source>
        <dbReference type="EMBL" id="KAB2352455.1"/>
    </source>
</evidence>
<dbReference type="PANTHER" id="PTHR30055">
    <property type="entry name" value="HTH-TYPE TRANSCRIPTIONAL REGULATOR RUTR"/>
    <property type="match status" value="1"/>
</dbReference>
<accession>A0A6H9Z9U1</accession>
<comment type="caution">
    <text evidence="6">The sequence shown here is derived from an EMBL/GenBank/DDBJ whole genome shotgun (WGS) entry which is preliminary data.</text>
</comment>
<keyword evidence="7" id="KW-1185">Reference proteome</keyword>
<keyword evidence="2 4" id="KW-0238">DNA-binding</keyword>
<dbReference type="Proteomes" id="UP000468735">
    <property type="component" value="Unassembled WGS sequence"/>
</dbReference>
<evidence type="ECO:0000256" key="4">
    <source>
        <dbReference type="PROSITE-ProRule" id="PRU00335"/>
    </source>
</evidence>
<organism evidence="6 7">
    <name type="scientific">Actinomadura rudentiformis</name>
    <dbReference type="NCBI Taxonomy" id="359158"/>
    <lineage>
        <taxon>Bacteria</taxon>
        <taxon>Bacillati</taxon>
        <taxon>Actinomycetota</taxon>
        <taxon>Actinomycetes</taxon>
        <taxon>Streptosporangiales</taxon>
        <taxon>Thermomonosporaceae</taxon>
        <taxon>Actinomadura</taxon>
    </lineage>
</organism>
<keyword evidence="3" id="KW-0804">Transcription</keyword>
<evidence type="ECO:0000256" key="1">
    <source>
        <dbReference type="ARBA" id="ARBA00023015"/>
    </source>
</evidence>
<reference evidence="6 7" key="1">
    <citation type="submission" date="2019-09" db="EMBL/GenBank/DDBJ databases">
        <title>Actinomadura physcomitrii sp. nov., a novel actinomycete isolated from moss [Physcomitrium sphaericum (Ludw) Fuernr].</title>
        <authorList>
            <person name="Zhuang X."/>
            <person name="Liu C."/>
        </authorList>
    </citation>
    <scope>NUCLEOTIDE SEQUENCE [LARGE SCALE GENOMIC DNA]</scope>
    <source>
        <strain evidence="6 7">HMC1</strain>
    </source>
</reference>
<dbReference type="GO" id="GO:0000976">
    <property type="term" value="F:transcription cis-regulatory region binding"/>
    <property type="evidence" value="ECO:0007669"/>
    <property type="project" value="TreeGrafter"/>
</dbReference>
<evidence type="ECO:0000256" key="3">
    <source>
        <dbReference type="ARBA" id="ARBA00023163"/>
    </source>
</evidence>
<evidence type="ECO:0000256" key="2">
    <source>
        <dbReference type="ARBA" id="ARBA00023125"/>
    </source>
</evidence>
<proteinExistence type="predicted"/>
<dbReference type="RefSeq" id="WP_151557281.1">
    <property type="nucleotide sequence ID" value="NZ_WBMT01000001.1"/>
</dbReference>
<protein>
    <submittedName>
        <fullName evidence="6">Helix-turn-helix transcriptional regulator</fullName>
    </submittedName>
</protein>
<dbReference type="InterPro" id="IPR001647">
    <property type="entry name" value="HTH_TetR"/>
</dbReference>
<evidence type="ECO:0000259" key="5">
    <source>
        <dbReference type="PROSITE" id="PS50977"/>
    </source>
</evidence>
<dbReference type="InterPro" id="IPR009057">
    <property type="entry name" value="Homeodomain-like_sf"/>
</dbReference>
<dbReference type="Pfam" id="PF00440">
    <property type="entry name" value="TetR_N"/>
    <property type="match status" value="1"/>
</dbReference>
<dbReference type="OrthoDB" id="3869819at2"/>
<dbReference type="AlphaFoldDB" id="A0A6H9Z9U1"/>
<sequence>MAQSSGQAVARRGGGRKRADAERNIALILSAATECLARDRNASMSDIAKAAGLGRVTLYAHFASREDLLRAVLAETIAEGTEVITAAAPEEGPPAEAFARVIRSCWPLLSRFGSLHAAAQRALPPEEVRGYHDEPMAQVERLIARGRKEGAFRADLPLEWLVTSVYTLLHAAADEVADGRLTGEDVGEILVKTLLGVLEPE</sequence>
<feature type="DNA-binding region" description="H-T-H motif" evidence="4">
    <location>
        <begin position="43"/>
        <end position="62"/>
    </location>
</feature>
<dbReference type="GO" id="GO:0003700">
    <property type="term" value="F:DNA-binding transcription factor activity"/>
    <property type="evidence" value="ECO:0007669"/>
    <property type="project" value="TreeGrafter"/>
</dbReference>